<name>A0A183CHG7_GLOPA</name>
<organism evidence="3 4">
    <name type="scientific">Globodera pallida</name>
    <name type="common">Potato cyst nematode worm</name>
    <name type="synonym">Heterodera pallida</name>
    <dbReference type="NCBI Taxonomy" id="36090"/>
    <lineage>
        <taxon>Eukaryota</taxon>
        <taxon>Metazoa</taxon>
        <taxon>Ecdysozoa</taxon>
        <taxon>Nematoda</taxon>
        <taxon>Chromadorea</taxon>
        <taxon>Rhabditida</taxon>
        <taxon>Tylenchina</taxon>
        <taxon>Tylenchomorpha</taxon>
        <taxon>Tylenchoidea</taxon>
        <taxon>Heteroderidae</taxon>
        <taxon>Heteroderinae</taxon>
        <taxon>Globodera</taxon>
    </lineage>
</organism>
<sequence>MSNCKGRPEKRGGGVTCVQCGKLCISPRALKIHHTKTHKKRTENGMFKGSASQTATPMRKVNWATTDPRRQMEIRANEQKSFRPTMEKTKNPLRPPSVASQHLVRTKSDFA</sequence>
<evidence type="ECO:0000259" key="2">
    <source>
        <dbReference type="PROSITE" id="PS00028"/>
    </source>
</evidence>
<reference evidence="3" key="1">
    <citation type="submission" date="2014-05" db="EMBL/GenBank/DDBJ databases">
        <title>The genome and life-stage specific transcriptomes of Globodera pallida elucidate key aspects of plant parasitism by a cyst nematode.</title>
        <authorList>
            <person name="Cotton J.A."/>
            <person name="Lilley C.J."/>
            <person name="Jones L.M."/>
            <person name="Kikuchi T."/>
            <person name="Reid A.J."/>
            <person name="Thorpe P."/>
            <person name="Tsai I.J."/>
            <person name="Beasley H."/>
            <person name="Blok V."/>
            <person name="Cock P.J.A."/>
            <person name="Van den Akker S.E."/>
            <person name="Holroyd N."/>
            <person name="Hunt M."/>
            <person name="Mantelin S."/>
            <person name="Naghra H."/>
            <person name="Pain A."/>
            <person name="Palomares-Rius J.E."/>
            <person name="Zarowiecki M."/>
            <person name="Berriman M."/>
            <person name="Jones J.T."/>
            <person name="Urwin P.E."/>
        </authorList>
    </citation>
    <scope>NUCLEOTIDE SEQUENCE [LARGE SCALE GENOMIC DNA]</scope>
    <source>
        <strain evidence="3">Lindley</strain>
    </source>
</reference>
<dbReference type="Proteomes" id="UP000050741">
    <property type="component" value="Unassembled WGS sequence"/>
</dbReference>
<accession>A0A183CHG7</accession>
<evidence type="ECO:0000256" key="1">
    <source>
        <dbReference type="SAM" id="MobiDB-lite"/>
    </source>
</evidence>
<reference evidence="4" key="2">
    <citation type="submission" date="2016-06" db="UniProtKB">
        <authorList>
            <consortium name="WormBaseParasite"/>
        </authorList>
    </citation>
    <scope>IDENTIFICATION</scope>
</reference>
<evidence type="ECO:0000313" key="4">
    <source>
        <dbReference type="WBParaSite" id="GPLIN_001232300"/>
    </source>
</evidence>
<dbReference type="AlphaFoldDB" id="A0A183CHG7"/>
<feature type="domain" description="C2H2-type" evidence="2">
    <location>
        <begin position="17"/>
        <end position="38"/>
    </location>
</feature>
<keyword evidence="3" id="KW-1185">Reference proteome</keyword>
<evidence type="ECO:0000313" key="3">
    <source>
        <dbReference type="Proteomes" id="UP000050741"/>
    </source>
</evidence>
<proteinExistence type="predicted"/>
<feature type="compositionally biased region" description="Basic and acidic residues" evidence="1">
    <location>
        <begin position="67"/>
        <end position="90"/>
    </location>
</feature>
<dbReference type="WBParaSite" id="GPLIN_001232300">
    <property type="protein sequence ID" value="GPLIN_001232300"/>
    <property type="gene ID" value="GPLIN_001232300"/>
</dbReference>
<dbReference type="PROSITE" id="PS00028">
    <property type="entry name" value="ZINC_FINGER_C2H2_1"/>
    <property type="match status" value="1"/>
</dbReference>
<dbReference type="InterPro" id="IPR013087">
    <property type="entry name" value="Znf_C2H2_type"/>
</dbReference>
<protein>
    <submittedName>
        <fullName evidence="4">C2H2-type domain-containing protein</fullName>
    </submittedName>
</protein>
<feature type="region of interest" description="Disordered" evidence="1">
    <location>
        <begin position="34"/>
        <end position="111"/>
    </location>
</feature>